<protein>
    <submittedName>
        <fullName evidence="3">Uncharacterized protein</fullName>
    </submittedName>
</protein>
<keyword evidence="2" id="KW-0732">Signal</keyword>
<reference evidence="3 4" key="1">
    <citation type="submission" date="2013-03" db="EMBL/GenBank/DDBJ databases">
        <title>The Genome Sequence of Capronia epimyces CBS 606.96.</title>
        <authorList>
            <consortium name="The Broad Institute Genomics Platform"/>
            <person name="Cuomo C."/>
            <person name="de Hoog S."/>
            <person name="Gorbushina A."/>
            <person name="Walker B."/>
            <person name="Young S.K."/>
            <person name="Zeng Q."/>
            <person name="Gargeya S."/>
            <person name="Fitzgerald M."/>
            <person name="Haas B."/>
            <person name="Abouelleil A."/>
            <person name="Allen A.W."/>
            <person name="Alvarado L."/>
            <person name="Arachchi H.M."/>
            <person name="Berlin A.M."/>
            <person name="Chapman S.B."/>
            <person name="Gainer-Dewar J."/>
            <person name="Goldberg J."/>
            <person name="Griggs A."/>
            <person name="Gujja S."/>
            <person name="Hansen M."/>
            <person name="Howarth C."/>
            <person name="Imamovic A."/>
            <person name="Ireland A."/>
            <person name="Larimer J."/>
            <person name="McCowan C."/>
            <person name="Murphy C."/>
            <person name="Pearson M."/>
            <person name="Poon T.W."/>
            <person name="Priest M."/>
            <person name="Roberts A."/>
            <person name="Saif S."/>
            <person name="Shea T."/>
            <person name="Sisk P."/>
            <person name="Sykes S."/>
            <person name="Wortman J."/>
            <person name="Nusbaum C."/>
            <person name="Birren B."/>
        </authorList>
    </citation>
    <scope>NUCLEOTIDE SEQUENCE [LARGE SCALE GENOMIC DNA]</scope>
    <source>
        <strain evidence="3 4">CBS 606.96</strain>
    </source>
</reference>
<dbReference type="OrthoDB" id="5409186at2759"/>
<dbReference type="HOGENOM" id="CLU_1053745_0_0_1"/>
<name>W9YJ20_9EURO</name>
<keyword evidence="4" id="KW-1185">Reference proteome</keyword>
<sequence length="265" mass="26646">MRSIISLFVAVFLATAVQCSAERGQDHGVLAPFYHKLSCSPGKAGDCASCGADYVQCGSDDCYNPKAGETCCQSQYACPAQFNCSSTGSHCVTNNATGGPGCDDGDDDDDNYSSTSAAVVSTTSSTSASTTTGPPVSVVTSTSDSNSTTFTTTITSTTTNTVTVSATLPACGLSDATTGLPMTSSTATYGNFTTVALNTTTSTISVTNVTVHPTTHPASLNATKPTSSISPPISSYKGAASGLQGQASTSLFALACSIYVAALLI</sequence>
<accession>W9YJ20</accession>
<evidence type="ECO:0000256" key="1">
    <source>
        <dbReference type="SAM" id="MobiDB-lite"/>
    </source>
</evidence>
<feature type="chain" id="PRO_5004932828" evidence="2">
    <location>
        <begin position="22"/>
        <end position="265"/>
    </location>
</feature>
<feature type="signal peptide" evidence="2">
    <location>
        <begin position="1"/>
        <end position="21"/>
    </location>
</feature>
<evidence type="ECO:0000313" key="4">
    <source>
        <dbReference type="Proteomes" id="UP000019478"/>
    </source>
</evidence>
<dbReference type="Proteomes" id="UP000019478">
    <property type="component" value="Unassembled WGS sequence"/>
</dbReference>
<feature type="region of interest" description="Disordered" evidence="1">
    <location>
        <begin position="123"/>
        <end position="145"/>
    </location>
</feature>
<proteinExistence type="predicted"/>
<organism evidence="3 4">
    <name type="scientific">Capronia epimyces CBS 606.96</name>
    <dbReference type="NCBI Taxonomy" id="1182542"/>
    <lineage>
        <taxon>Eukaryota</taxon>
        <taxon>Fungi</taxon>
        <taxon>Dikarya</taxon>
        <taxon>Ascomycota</taxon>
        <taxon>Pezizomycotina</taxon>
        <taxon>Eurotiomycetes</taxon>
        <taxon>Chaetothyriomycetidae</taxon>
        <taxon>Chaetothyriales</taxon>
        <taxon>Herpotrichiellaceae</taxon>
        <taxon>Capronia</taxon>
    </lineage>
</organism>
<dbReference type="GeneID" id="19165547"/>
<dbReference type="EMBL" id="AMGY01000001">
    <property type="protein sequence ID" value="EXJ92857.1"/>
    <property type="molecule type" value="Genomic_DNA"/>
</dbReference>
<dbReference type="RefSeq" id="XP_007729747.1">
    <property type="nucleotide sequence ID" value="XM_007731557.1"/>
</dbReference>
<gene>
    <name evidence="3" type="ORF">A1O3_01411</name>
</gene>
<evidence type="ECO:0000313" key="3">
    <source>
        <dbReference type="EMBL" id="EXJ92857.1"/>
    </source>
</evidence>
<evidence type="ECO:0000256" key="2">
    <source>
        <dbReference type="SAM" id="SignalP"/>
    </source>
</evidence>
<comment type="caution">
    <text evidence="3">The sequence shown here is derived from an EMBL/GenBank/DDBJ whole genome shotgun (WGS) entry which is preliminary data.</text>
</comment>
<dbReference type="AlphaFoldDB" id="W9YJ20"/>